<comment type="caution">
    <text evidence="1">The sequence shown here is derived from an EMBL/GenBank/DDBJ whole genome shotgun (WGS) entry which is preliminary data.</text>
</comment>
<keyword evidence="2" id="KW-1185">Reference proteome</keyword>
<dbReference type="Proteomes" id="UP001243375">
    <property type="component" value="Unassembled WGS sequence"/>
</dbReference>
<organism evidence="1 2">
    <name type="scientific">Naganishia vaughanmartiniae</name>
    <dbReference type="NCBI Taxonomy" id="1424756"/>
    <lineage>
        <taxon>Eukaryota</taxon>
        <taxon>Fungi</taxon>
        <taxon>Dikarya</taxon>
        <taxon>Basidiomycota</taxon>
        <taxon>Agaricomycotina</taxon>
        <taxon>Tremellomycetes</taxon>
        <taxon>Filobasidiales</taxon>
        <taxon>Filobasidiaceae</taxon>
        <taxon>Naganishia</taxon>
    </lineage>
</organism>
<dbReference type="EMBL" id="JASBWU010000019">
    <property type="protein sequence ID" value="KAJ9114323.1"/>
    <property type="molecule type" value="Genomic_DNA"/>
</dbReference>
<sequence>MTHLIADHLGWFEESTREGKLRTIEDVLAARGEKVQRGKKYDDGTIEIADADADAAADEVVDK</sequence>
<name>A0ACC2WRB7_9TREE</name>
<accession>A0ACC2WRB7</accession>
<proteinExistence type="predicted"/>
<reference evidence="1" key="1">
    <citation type="submission" date="2023-04" db="EMBL/GenBank/DDBJ databases">
        <title>Draft Genome sequencing of Naganishia species isolated from polar environments using Oxford Nanopore Technology.</title>
        <authorList>
            <person name="Leo P."/>
            <person name="Venkateswaran K."/>
        </authorList>
    </citation>
    <scope>NUCLEOTIDE SEQUENCE</scope>
    <source>
        <strain evidence="1">MNA-CCFEE 5425</strain>
    </source>
</reference>
<protein>
    <submittedName>
        <fullName evidence="1">Uncharacterized protein</fullName>
    </submittedName>
</protein>
<gene>
    <name evidence="1" type="ORF">QFC22_005775</name>
</gene>
<evidence type="ECO:0000313" key="2">
    <source>
        <dbReference type="Proteomes" id="UP001243375"/>
    </source>
</evidence>
<evidence type="ECO:0000313" key="1">
    <source>
        <dbReference type="EMBL" id="KAJ9114323.1"/>
    </source>
</evidence>